<evidence type="ECO:0000256" key="4">
    <source>
        <dbReference type="ARBA" id="ARBA00034320"/>
    </source>
</evidence>
<comment type="catalytic activity">
    <reaction evidence="6">
        <text>GTP + H2O = GDP + phosphate + H(+)</text>
        <dbReference type="Rhea" id="RHEA:19669"/>
        <dbReference type="ChEBI" id="CHEBI:15377"/>
        <dbReference type="ChEBI" id="CHEBI:15378"/>
        <dbReference type="ChEBI" id="CHEBI:37565"/>
        <dbReference type="ChEBI" id="CHEBI:43474"/>
        <dbReference type="ChEBI" id="CHEBI:58189"/>
    </reaction>
    <physiologicalReaction direction="left-to-right" evidence="6">
        <dbReference type="Rhea" id="RHEA:19670"/>
    </physiologicalReaction>
</comment>
<dbReference type="PANTHER" id="PTHR13748">
    <property type="entry name" value="COBW-RELATED"/>
    <property type="match status" value="1"/>
</dbReference>
<comment type="function">
    <text evidence="5">Zinc chaperone that directly transfers zinc cofactor to target proteins, thereby activating them. Zinc is transferred from the CXCC motif in the GTPase domain to the zinc binding site in target proteins in a process requiring GTP hydrolysis.</text>
</comment>
<dbReference type="InterPro" id="IPR036627">
    <property type="entry name" value="CobW-likC_sf"/>
</dbReference>
<dbReference type="Gene3D" id="3.30.1220.10">
    <property type="entry name" value="CobW-like, C-terminal domain"/>
    <property type="match status" value="1"/>
</dbReference>
<dbReference type="Pfam" id="PF07683">
    <property type="entry name" value="CobW_C"/>
    <property type="match status" value="1"/>
</dbReference>
<dbReference type="Gene3D" id="3.40.50.300">
    <property type="entry name" value="P-loop containing nucleotide triphosphate hydrolases"/>
    <property type="match status" value="1"/>
</dbReference>
<feature type="region of interest" description="Disordered" evidence="7">
    <location>
        <begin position="234"/>
        <end position="253"/>
    </location>
</feature>
<feature type="domain" description="CobW C-terminal" evidence="8">
    <location>
        <begin position="260"/>
        <end position="355"/>
    </location>
</feature>
<evidence type="ECO:0000259" key="8">
    <source>
        <dbReference type="SMART" id="SM00833"/>
    </source>
</evidence>
<comment type="similarity">
    <text evidence="4">Belongs to the SIMIBI class G3E GTPase family. ZNG1 subfamily.</text>
</comment>
<keyword evidence="1" id="KW-0547">Nucleotide-binding</keyword>
<dbReference type="Pfam" id="PF02492">
    <property type="entry name" value="cobW"/>
    <property type="match status" value="1"/>
</dbReference>
<dbReference type="InterPro" id="IPR003495">
    <property type="entry name" value="CobW/HypB/UreG_nucleotide-bd"/>
</dbReference>
<accession>A0ABT7AEW0</accession>
<dbReference type="EMBL" id="JASJEV010000002">
    <property type="protein sequence ID" value="MDJ1157389.1"/>
    <property type="molecule type" value="Genomic_DNA"/>
</dbReference>
<evidence type="ECO:0000256" key="5">
    <source>
        <dbReference type="ARBA" id="ARBA00045658"/>
    </source>
</evidence>
<dbReference type="CDD" id="cd03112">
    <property type="entry name" value="CobW-like"/>
    <property type="match status" value="1"/>
</dbReference>
<dbReference type="SMART" id="SM00833">
    <property type="entry name" value="CobW_C"/>
    <property type="match status" value="1"/>
</dbReference>
<dbReference type="InterPro" id="IPR051316">
    <property type="entry name" value="Zinc-reg_GTPase_activator"/>
</dbReference>
<keyword evidence="10" id="KW-1185">Reference proteome</keyword>
<dbReference type="SUPFAM" id="SSF52540">
    <property type="entry name" value="P-loop containing nucleoside triphosphate hydrolases"/>
    <property type="match status" value="1"/>
</dbReference>
<evidence type="ECO:0000256" key="3">
    <source>
        <dbReference type="ARBA" id="ARBA00023186"/>
    </source>
</evidence>
<feature type="compositionally biased region" description="Basic residues" evidence="7">
    <location>
        <begin position="243"/>
        <end position="253"/>
    </location>
</feature>
<keyword evidence="3" id="KW-0143">Chaperone</keyword>
<organism evidence="9 10">
    <name type="scientific">Chelatococcus albus</name>
    <dbReference type="NCBI Taxonomy" id="3047466"/>
    <lineage>
        <taxon>Bacteria</taxon>
        <taxon>Pseudomonadati</taxon>
        <taxon>Pseudomonadota</taxon>
        <taxon>Alphaproteobacteria</taxon>
        <taxon>Hyphomicrobiales</taxon>
        <taxon>Chelatococcaceae</taxon>
        <taxon>Chelatococcus</taxon>
    </lineage>
</organism>
<dbReference type="PANTHER" id="PTHR13748:SF62">
    <property type="entry name" value="COBW DOMAIN-CONTAINING PROTEIN"/>
    <property type="match status" value="1"/>
</dbReference>
<dbReference type="InterPro" id="IPR011629">
    <property type="entry name" value="CobW-like_C"/>
</dbReference>
<evidence type="ECO:0000256" key="6">
    <source>
        <dbReference type="ARBA" id="ARBA00049117"/>
    </source>
</evidence>
<dbReference type="SUPFAM" id="SSF90002">
    <property type="entry name" value="Hypothetical protein YjiA, C-terminal domain"/>
    <property type="match status" value="1"/>
</dbReference>
<keyword evidence="2" id="KW-0378">Hydrolase</keyword>
<evidence type="ECO:0000256" key="1">
    <source>
        <dbReference type="ARBA" id="ARBA00022741"/>
    </source>
</evidence>
<gene>
    <name evidence="9" type="ORF">QNA08_03940</name>
</gene>
<dbReference type="InterPro" id="IPR027417">
    <property type="entry name" value="P-loop_NTPase"/>
</dbReference>
<protein>
    <submittedName>
        <fullName evidence="9">GTP-binding protein</fullName>
    </submittedName>
</protein>
<evidence type="ECO:0000313" key="10">
    <source>
        <dbReference type="Proteomes" id="UP001321492"/>
    </source>
</evidence>
<reference evidence="9 10" key="1">
    <citation type="submission" date="2023-05" db="EMBL/GenBank/DDBJ databases">
        <title>Chelatococcus sp. nov., a moderately thermophilic bacterium isolated from hot spring microbial mat.</title>
        <authorList>
            <person name="Hu C.-J."/>
            <person name="Li W.-J."/>
        </authorList>
    </citation>
    <scope>NUCLEOTIDE SEQUENCE [LARGE SCALE GENOMIC DNA]</scope>
    <source>
        <strain evidence="9 10">SYSU G07232</strain>
    </source>
</reference>
<evidence type="ECO:0000256" key="7">
    <source>
        <dbReference type="SAM" id="MobiDB-lite"/>
    </source>
</evidence>
<dbReference type="RefSeq" id="WP_283739389.1">
    <property type="nucleotide sequence ID" value="NZ_JASJEV010000002.1"/>
</dbReference>
<comment type="caution">
    <text evidence="9">The sequence shown here is derived from an EMBL/GenBank/DDBJ whole genome shotgun (WGS) entry which is preliminary data.</text>
</comment>
<name>A0ABT7AEW0_9HYPH</name>
<evidence type="ECO:0000256" key="2">
    <source>
        <dbReference type="ARBA" id="ARBA00022801"/>
    </source>
</evidence>
<evidence type="ECO:0000313" key="9">
    <source>
        <dbReference type="EMBL" id="MDJ1157389.1"/>
    </source>
</evidence>
<sequence>MTKPTGPVPPIPLSILTGFLGAGKTTLLNRLLRDPALADTVVIVNEFGEIGLDHLLVEQADEGMVLLSSGCLCCTIRGDLIATLEDLLRRRDNGRILPFRRVVIETTGLADPAPVLHTVLYHPYLAIRYVLDGVITLVDAVNGMATLDAHAESVKQAAVADRLVLTKTDLLPECGAAGLVARLRRLNPAAPILQAAGGEATAAALLGAGLYDPDGKIPDVRRWLQAEAFAQDRDDHAHEHAHAHGHGHHHHDVNRHDDRIRAFCLTHDAPIQGGAFDLFLELLRSAHGPNLLRVKGIVAIAEDPDHPVLVQGVQHVFHPPVRLPAWPDDDRRTRLVFVLRDLDEGFVTRLWDAFRGRPAVDAPDAAALADNPLSLRGAPRLR</sequence>
<proteinExistence type="inferred from homology"/>
<dbReference type="Proteomes" id="UP001321492">
    <property type="component" value="Unassembled WGS sequence"/>
</dbReference>